<dbReference type="InterPro" id="IPR041479">
    <property type="entry name" value="TetR_CgmR_C"/>
</dbReference>
<organism evidence="4 5">
    <name type="scientific">Marinospirillum alkalitolerans</name>
    <dbReference type="NCBI Taxonomy" id="3123374"/>
    <lineage>
        <taxon>Bacteria</taxon>
        <taxon>Pseudomonadati</taxon>
        <taxon>Pseudomonadota</taxon>
        <taxon>Gammaproteobacteria</taxon>
        <taxon>Oceanospirillales</taxon>
        <taxon>Oceanospirillaceae</taxon>
        <taxon>Marinospirillum</taxon>
    </lineage>
</organism>
<dbReference type="Proteomes" id="UP001621714">
    <property type="component" value="Unassembled WGS sequence"/>
</dbReference>
<evidence type="ECO:0000256" key="2">
    <source>
        <dbReference type="PROSITE-ProRule" id="PRU00335"/>
    </source>
</evidence>
<dbReference type="Gene3D" id="1.10.357.10">
    <property type="entry name" value="Tetracycline Repressor, domain 2"/>
    <property type="match status" value="1"/>
</dbReference>
<dbReference type="Pfam" id="PF00440">
    <property type="entry name" value="TetR_N"/>
    <property type="match status" value="1"/>
</dbReference>
<dbReference type="SUPFAM" id="SSF46689">
    <property type="entry name" value="Homeodomain-like"/>
    <property type="match status" value="1"/>
</dbReference>
<evidence type="ECO:0000256" key="1">
    <source>
        <dbReference type="ARBA" id="ARBA00023125"/>
    </source>
</evidence>
<dbReference type="RefSeq" id="WP_405339778.1">
    <property type="nucleotide sequence ID" value="NZ_JBANFI010000005.1"/>
</dbReference>
<keyword evidence="5" id="KW-1185">Reference proteome</keyword>
<reference evidence="4 5" key="1">
    <citation type="submission" date="2024-02" db="EMBL/GenBank/DDBJ databases">
        <title>Marinospirillum sp. MEB 164 isolated from Lonar lake sediment.</title>
        <authorList>
            <person name="Joshi A."/>
            <person name="Thite S."/>
        </authorList>
    </citation>
    <scope>NUCLEOTIDE SEQUENCE [LARGE SCALE GENOMIC DNA]</scope>
    <source>
        <strain evidence="4 5">MEB164</strain>
    </source>
</reference>
<keyword evidence="1 2" id="KW-0238">DNA-binding</keyword>
<evidence type="ECO:0000259" key="3">
    <source>
        <dbReference type="PROSITE" id="PS50977"/>
    </source>
</evidence>
<feature type="domain" description="HTH tetR-type" evidence="3">
    <location>
        <begin position="9"/>
        <end position="69"/>
    </location>
</feature>
<accession>A0ABW8PY96</accession>
<dbReference type="PROSITE" id="PS50977">
    <property type="entry name" value="HTH_TETR_2"/>
    <property type="match status" value="1"/>
</dbReference>
<dbReference type="InterPro" id="IPR001647">
    <property type="entry name" value="HTH_TetR"/>
</dbReference>
<evidence type="ECO:0000313" key="4">
    <source>
        <dbReference type="EMBL" id="MFK7161258.1"/>
    </source>
</evidence>
<evidence type="ECO:0000313" key="5">
    <source>
        <dbReference type="Proteomes" id="UP001621714"/>
    </source>
</evidence>
<feature type="DNA-binding region" description="H-T-H motif" evidence="2">
    <location>
        <begin position="32"/>
        <end position="51"/>
    </location>
</feature>
<gene>
    <name evidence="4" type="ORF">V6U78_09445</name>
</gene>
<sequence>MSQRKQRSNNSSEITLDAAERVAKNLGPGKVSLDSVAKEAGLTKGGVLYNFPSKTALIEGMLSRLIRTTSGLHAQSLEEAQGHPKAALIANLKVAQGINDISPQIPMAILTGVAQKPDLLKPLREVLTERYQLMAAENADNPEAEIMWLAAEGMQLLELLGIQPFTQERKEEIFAYLLEKGQAQ</sequence>
<dbReference type="Pfam" id="PF17937">
    <property type="entry name" value="TetR_C_28"/>
    <property type="match status" value="1"/>
</dbReference>
<dbReference type="EMBL" id="JBANFI010000005">
    <property type="protein sequence ID" value="MFK7161258.1"/>
    <property type="molecule type" value="Genomic_DNA"/>
</dbReference>
<protein>
    <submittedName>
        <fullName evidence="4">TetR/AcrR family transcriptional regulator</fullName>
    </submittedName>
</protein>
<proteinExistence type="predicted"/>
<comment type="caution">
    <text evidence="4">The sequence shown here is derived from an EMBL/GenBank/DDBJ whole genome shotgun (WGS) entry which is preliminary data.</text>
</comment>
<name>A0ABW8PY96_9GAMM</name>
<dbReference type="InterPro" id="IPR009057">
    <property type="entry name" value="Homeodomain-like_sf"/>
</dbReference>